<evidence type="ECO:0000256" key="2">
    <source>
        <dbReference type="ARBA" id="ARBA00022737"/>
    </source>
</evidence>
<proteinExistence type="predicted"/>
<dbReference type="InterPro" id="IPR036116">
    <property type="entry name" value="FN3_sf"/>
</dbReference>
<dbReference type="AlphaFoldDB" id="A0A6N7LSF1"/>
<evidence type="ECO:0000256" key="3">
    <source>
        <dbReference type="ARBA" id="ARBA00023180"/>
    </source>
</evidence>
<dbReference type="Gene3D" id="2.130.10.130">
    <property type="entry name" value="Integrin alpha, N-terminal"/>
    <property type="match status" value="2"/>
</dbReference>
<sequence length="623" mass="65267">MQLFLVLLDRFSPGTLNNNQAGTPIMRSERTAPCQTRGTCMFLTPGTTFRISLLLSAMLLTACGGGGGSSGNGGNDDSSGNKPPSPQSPLTIESPASKSLQLSWEPVEGALSYRLLLNIDGQSGYEPATDLLDSLEPDPETGRLSHTFENLSLHTLINASYILQVCDSEALCTDTPSRAVAEYLQGAIGYLKAASPQSGAGMGYRMVMSADGSTIATNGGQRVLVFAKDGNGIWQQQANLTPAVTELGSPYGMALDISDDGNTLAVSNYTEDSAASGINGNQIYSNCDDADTENDVNCLASSGAAYVYIRDGGGNWSEQAYFKADVPKEAGFFGKSITLNGNGNVLAVGSMGYGINRIGAVYLFERADSDWSQTDVIEGFTSNRRLGYSVALNTDGTRLAAAEYSGANASVYVFALQTGNWVQQQQLNPPSVGSTGEFGTALDFSLDGNTLAIADQADRCVVSHINNPAADSCAVTESFTGAVHIYQYDSSWTRQAYIKPSNMDGGDYFGHGISLTADGNLLVVGAPREGAIGSGFTANQNNNDGNLVGAAYLFKREDGQWQQSAYLKAPNSAAGDQFGASVALSADGSQLVVGARYEDGSGPGMAGDQNSNGRADSGALYLY</sequence>
<gene>
    <name evidence="5" type="ORF">GFN93_03135</name>
</gene>
<keyword evidence="3" id="KW-0325">Glycoprotein</keyword>
<accession>A0A6N7LSF1</accession>
<dbReference type="Gene3D" id="2.60.40.10">
    <property type="entry name" value="Immunoglobulins"/>
    <property type="match status" value="1"/>
</dbReference>
<dbReference type="Pfam" id="PF14312">
    <property type="entry name" value="FG-GAP_2"/>
    <property type="match status" value="2"/>
</dbReference>
<evidence type="ECO:0000313" key="6">
    <source>
        <dbReference type="Proteomes" id="UP000469421"/>
    </source>
</evidence>
<evidence type="ECO:0000313" key="5">
    <source>
        <dbReference type="EMBL" id="MQX52226.1"/>
    </source>
</evidence>
<name>A0A6N7LSF1_9GAMM</name>
<evidence type="ECO:0000256" key="4">
    <source>
        <dbReference type="SAM" id="MobiDB-lite"/>
    </source>
</evidence>
<dbReference type="InterPro" id="IPR013517">
    <property type="entry name" value="FG-GAP"/>
</dbReference>
<protein>
    <submittedName>
        <fullName evidence="5">Uncharacterized protein</fullName>
    </submittedName>
</protein>
<dbReference type="SMART" id="SM00191">
    <property type="entry name" value="Int_alpha"/>
    <property type="match status" value="3"/>
</dbReference>
<dbReference type="SUPFAM" id="SSF50965">
    <property type="entry name" value="Galactose oxidase, central domain"/>
    <property type="match status" value="1"/>
</dbReference>
<feature type="region of interest" description="Disordered" evidence="4">
    <location>
        <begin position="68"/>
        <end position="93"/>
    </location>
</feature>
<organism evidence="5 6">
    <name type="scientific">Alcanivorax sediminis</name>
    <dbReference type="NCBI Taxonomy" id="2663008"/>
    <lineage>
        <taxon>Bacteria</taxon>
        <taxon>Pseudomonadati</taxon>
        <taxon>Pseudomonadota</taxon>
        <taxon>Gammaproteobacteria</taxon>
        <taxon>Oceanospirillales</taxon>
        <taxon>Alcanivoracaceae</taxon>
        <taxon>Alcanivorax</taxon>
    </lineage>
</organism>
<keyword evidence="1" id="KW-0732">Signal</keyword>
<dbReference type="InterPro" id="IPR028994">
    <property type="entry name" value="Integrin_alpha_N"/>
</dbReference>
<evidence type="ECO:0000256" key="1">
    <source>
        <dbReference type="ARBA" id="ARBA00022729"/>
    </source>
</evidence>
<reference evidence="5 6" key="1">
    <citation type="submission" date="2019-10" db="EMBL/GenBank/DDBJ databases">
        <title>Alcanivorax sp.PA15-N-34 draft genome sequence.</title>
        <authorList>
            <person name="Liao X."/>
            <person name="Shao Z."/>
        </authorList>
    </citation>
    <scope>NUCLEOTIDE SEQUENCE [LARGE SCALE GENOMIC DNA]</scope>
    <source>
        <strain evidence="5 6">PA15-N-34</strain>
    </source>
</reference>
<dbReference type="InterPro" id="IPR013783">
    <property type="entry name" value="Ig-like_fold"/>
</dbReference>
<keyword evidence="2" id="KW-0677">Repeat</keyword>
<dbReference type="PANTHER" id="PTHR36220">
    <property type="entry name" value="UNNAMED PRODUCT"/>
    <property type="match status" value="1"/>
</dbReference>
<dbReference type="EMBL" id="WIRE01000001">
    <property type="protein sequence ID" value="MQX52226.1"/>
    <property type="molecule type" value="Genomic_DNA"/>
</dbReference>
<dbReference type="InterPro" id="IPR013519">
    <property type="entry name" value="Int_alpha_beta-p"/>
</dbReference>
<dbReference type="PANTHER" id="PTHR36220:SF1">
    <property type="entry name" value="GAMMA TUBULIN COMPLEX COMPONENT C-TERMINAL DOMAIN-CONTAINING PROTEIN"/>
    <property type="match status" value="1"/>
</dbReference>
<keyword evidence="6" id="KW-1185">Reference proteome</keyword>
<dbReference type="Proteomes" id="UP000469421">
    <property type="component" value="Unassembled WGS sequence"/>
</dbReference>
<dbReference type="SUPFAM" id="SSF49265">
    <property type="entry name" value="Fibronectin type III"/>
    <property type="match status" value="1"/>
</dbReference>
<dbReference type="InterPro" id="IPR011043">
    <property type="entry name" value="Gal_Oxase/kelch_b-propeller"/>
</dbReference>
<dbReference type="PROSITE" id="PS51470">
    <property type="entry name" value="FG_GAP"/>
    <property type="match status" value="1"/>
</dbReference>
<comment type="caution">
    <text evidence="5">The sequence shown here is derived from an EMBL/GenBank/DDBJ whole genome shotgun (WGS) entry which is preliminary data.</text>
</comment>